<feature type="domain" description="Response regulatory" evidence="2">
    <location>
        <begin position="3"/>
        <end position="118"/>
    </location>
</feature>
<dbReference type="InterPro" id="IPR001789">
    <property type="entry name" value="Sig_transdc_resp-reg_receiver"/>
</dbReference>
<name>A0ABV6FDG6_9BURK</name>
<evidence type="ECO:0000256" key="1">
    <source>
        <dbReference type="PROSITE-ProRule" id="PRU00169"/>
    </source>
</evidence>
<comment type="caution">
    <text evidence="1">Lacks conserved residue(s) required for the propagation of feature annotation.</text>
</comment>
<gene>
    <name evidence="3" type="ORF">ACFFJK_05890</name>
</gene>
<dbReference type="EMBL" id="JBHLWP010000006">
    <property type="protein sequence ID" value="MFC0251417.1"/>
    <property type="molecule type" value="Genomic_DNA"/>
</dbReference>
<dbReference type="PROSITE" id="PS50110">
    <property type="entry name" value="RESPONSE_REGULATORY"/>
    <property type="match status" value="1"/>
</dbReference>
<keyword evidence="4" id="KW-1185">Reference proteome</keyword>
<protein>
    <recommendedName>
        <fullName evidence="2">Response regulatory domain-containing protein</fullName>
    </recommendedName>
</protein>
<dbReference type="SUPFAM" id="SSF52172">
    <property type="entry name" value="CheY-like"/>
    <property type="match status" value="1"/>
</dbReference>
<evidence type="ECO:0000313" key="4">
    <source>
        <dbReference type="Proteomes" id="UP001589773"/>
    </source>
</evidence>
<evidence type="ECO:0000313" key="3">
    <source>
        <dbReference type="EMBL" id="MFC0251417.1"/>
    </source>
</evidence>
<dbReference type="Gene3D" id="3.40.50.2300">
    <property type="match status" value="1"/>
</dbReference>
<reference evidence="3 4" key="1">
    <citation type="submission" date="2024-09" db="EMBL/GenBank/DDBJ databases">
        <authorList>
            <person name="Sun Q."/>
            <person name="Mori K."/>
        </authorList>
    </citation>
    <scope>NUCLEOTIDE SEQUENCE [LARGE SCALE GENOMIC DNA]</scope>
    <source>
        <strain evidence="3 4">CCM 7792</strain>
    </source>
</reference>
<evidence type="ECO:0000259" key="2">
    <source>
        <dbReference type="PROSITE" id="PS50110"/>
    </source>
</evidence>
<accession>A0ABV6FDG6</accession>
<comment type="caution">
    <text evidence="3">The sequence shown here is derived from an EMBL/GenBank/DDBJ whole genome shotgun (WGS) entry which is preliminary data.</text>
</comment>
<organism evidence="3 4">
    <name type="scientific">Massilia consociata</name>
    <dbReference type="NCBI Taxonomy" id="760117"/>
    <lineage>
        <taxon>Bacteria</taxon>
        <taxon>Pseudomonadati</taxon>
        <taxon>Pseudomonadota</taxon>
        <taxon>Betaproteobacteria</taxon>
        <taxon>Burkholderiales</taxon>
        <taxon>Oxalobacteraceae</taxon>
        <taxon>Telluria group</taxon>
        <taxon>Massilia</taxon>
    </lineage>
</organism>
<proteinExistence type="predicted"/>
<dbReference type="RefSeq" id="WP_379678230.1">
    <property type="nucleotide sequence ID" value="NZ_JBHLWP010000006.1"/>
</dbReference>
<dbReference type="Proteomes" id="UP001589773">
    <property type="component" value="Unassembled WGS sequence"/>
</dbReference>
<sequence length="142" mass="15487">MKCALVLEKDQLSSGDTSRLLKSLGYVPAAVRTPAEALNVASALDFDVIITCTSKIPDDRRSLAGELKRLAPEAAVILVQDDASLPHDARPGYAEGISGVLHRPIQVRDIRQIVEFGIDGCGMQPAYLPPSQDRRRRRAIVR</sequence>
<dbReference type="InterPro" id="IPR011006">
    <property type="entry name" value="CheY-like_superfamily"/>
</dbReference>